<comment type="caution">
    <text evidence="2">The sequence shown here is derived from an EMBL/GenBank/DDBJ whole genome shotgun (WGS) entry which is preliminary data.</text>
</comment>
<evidence type="ECO:0000313" key="3">
    <source>
        <dbReference type="Proteomes" id="UP000220797"/>
    </source>
</evidence>
<dbReference type="EMBL" id="CVMV01000019">
    <property type="protein sequence ID" value="CRG93866.1"/>
    <property type="molecule type" value="Genomic_DNA"/>
</dbReference>
<dbReference type="OMA" id="KNHYWYF"/>
<dbReference type="Proteomes" id="UP000220797">
    <property type="component" value="Unassembled WGS sequence"/>
</dbReference>
<name>A0A1J1GN53_PLAGA</name>
<keyword evidence="3" id="KW-1185">Reference proteome</keyword>
<dbReference type="GeneID" id="39730099"/>
<accession>A0A1J1GN53</accession>
<protein>
    <submittedName>
        <fullName evidence="2">RAP protein, putative</fullName>
    </submittedName>
</protein>
<proteinExistence type="predicted"/>
<reference evidence="2" key="1">
    <citation type="submission" date="2015-04" db="EMBL/GenBank/DDBJ databases">
        <authorList>
            <consortium name="Pathogen Informatics"/>
        </authorList>
    </citation>
    <scope>NUCLEOTIDE SEQUENCE [LARGE SCALE GENOMIC DNA]</scope>
    <source>
        <strain evidence="2">8A</strain>
    </source>
</reference>
<dbReference type="InterPro" id="IPR013584">
    <property type="entry name" value="RAP"/>
</dbReference>
<feature type="domain" description="RAP" evidence="1">
    <location>
        <begin position="1130"/>
        <end position="1193"/>
    </location>
</feature>
<sequence>MFFRILKNYKITSSIKREKSKCIFFMYFKKKSLSSSKKNDNFLKNLCNKNVINNLDSLNIIENLKYVSDNNVNKDVVKIYVNRIKLLNENWNLNKIYYILKALKKYEIYDVVLIKKLENIIDQIDLYEKADIDYFENIYIIRISYILQTFYYFNHTNEKVVKKLIKILNNKLDYIIYHNNYFNNFLCKLRQTNKNENNNKYNLNIIINNDNNLKFEKKKNENIFVRNINFNEIYLILNVLKKLKFVNKDFVNKLKFLYYFNHIDVDKTNENDYKYITLLFNSFYENTDNYLLNIMTLFLSKYTDMHNIHDLVLILVTVYYSKIEKKENEAELSSTKKNYKIKYPPSDDIISIIESIAFLSEEQKKNLKYILFCICRCGVKRDDLSEIIYDKVLALLNLKYQNDLNKRISNFSRKENGKSEKTFKTSEDTSCKNRIIKNITNDMQSLSELIKISNYSSKEVDILYYIYMKNFVEYFNIETILNIFKSFIFVYNMSNESVKNYNIYLKKRNRNILCHNLNNLMNIVILIITTKSLYRLYNISNINNLSYVLYFLYQISNIFENKIYEELYIKKLYDYINNVLIIKLKFILMENEEKNVNNIFTYSNLEKNDENCNNGAINNFINLNEYSHKKNKLYSKQKYNNHKNNDLLNNDENMYDGIVNEESCNNKNGEEDIVDSYCILFNLYSKKGDNKNIQIMLLKILQRLQIENKNFQTGIYVNLLNSFAKLKYRNMKLIEICLKRIDENSESLNFYEYINLLISLSKLNIFGINLNIYNALFSLKENNINSNCKYINKIFINEYNGVKKLNNIKIVYKLTNIFKKINENINNFVFFPSFKIINIIPNILNTYTILGFDKIHFKNINKLLECFYDYIFNYFEDCKLNGKDNNNIIDNPNNNNYNEINYNMNNTFNKNHYWYFSEKNNIIITKENNYRKLYLPLQCLYQLYIFNIYFNLYIKYLFNFYNDKDNPNVLMNDETTEDSSCLTNYLHNTNLYSMRKSNINDTKNHSFFNINNILSEKSIQLLNNIIFFVKYINNFYKNDNYKKYNLYMEYLNNYKNNDEKSTIRKKNSQLIENIKGFEIHVKMDNSKTNPSSFHRDVFSILKSLGVKNIECEVPFLDGIYTIDIIINNSICIEINGNNHYYYDSNMKRSYEKLDSLNLIKYYLLSKKYKLIIVSNFEWNHLKTVDQKKEFLKKKIEI</sequence>
<dbReference type="OrthoDB" id="385235at2759"/>
<dbReference type="RefSeq" id="XP_028526687.1">
    <property type="nucleotide sequence ID" value="XM_028675125.1"/>
</dbReference>
<organism evidence="2 3">
    <name type="scientific">Plasmodium gallinaceum</name>
    <dbReference type="NCBI Taxonomy" id="5849"/>
    <lineage>
        <taxon>Eukaryota</taxon>
        <taxon>Sar</taxon>
        <taxon>Alveolata</taxon>
        <taxon>Apicomplexa</taxon>
        <taxon>Aconoidasida</taxon>
        <taxon>Haemosporida</taxon>
        <taxon>Plasmodiidae</taxon>
        <taxon>Plasmodium</taxon>
        <taxon>Plasmodium (Haemamoeba)</taxon>
    </lineage>
</organism>
<dbReference type="Pfam" id="PF08373">
    <property type="entry name" value="RAP"/>
    <property type="match status" value="1"/>
</dbReference>
<dbReference type="PROSITE" id="PS51286">
    <property type="entry name" value="RAP"/>
    <property type="match status" value="1"/>
</dbReference>
<dbReference type="SMART" id="SM00952">
    <property type="entry name" value="RAP"/>
    <property type="match status" value="1"/>
</dbReference>
<gene>
    <name evidence="2" type="ORF">PGAL8A_00157400</name>
</gene>
<dbReference type="AlphaFoldDB" id="A0A1J1GN53"/>
<evidence type="ECO:0000313" key="2">
    <source>
        <dbReference type="EMBL" id="CRG93866.1"/>
    </source>
</evidence>
<dbReference type="VEuPathDB" id="PlasmoDB:PGAL8A_00157400"/>
<evidence type="ECO:0000259" key="1">
    <source>
        <dbReference type="PROSITE" id="PS51286"/>
    </source>
</evidence>